<accession>B8G9M6</accession>
<protein>
    <recommendedName>
        <fullName evidence="5">DUF3352 domain-containing protein</fullName>
    </recommendedName>
</protein>
<dbReference type="STRING" id="326427.Cagg_3541"/>
<evidence type="ECO:0000256" key="2">
    <source>
        <dbReference type="SAM" id="Phobius"/>
    </source>
</evidence>
<evidence type="ECO:0000313" key="4">
    <source>
        <dbReference type="Proteomes" id="UP000002508"/>
    </source>
</evidence>
<dbReference type="HOGENOM" id="CLU_1364156_0_0_0"/>
<proteinExistence type="predicted"/>
<evidence type="ECO:0000313" key="3">
    <source>
        <dbReference type="EMBL" id="ACL26379.1"/>
    </source>
</evidence>
<dbReference type="EMBL" id="CP001337">
    <property type="protein sequence ID" value="ACL26379.1"/>
    <property type="molecule type" value="Genomic_DNA"/>
</dbReference>
<keyword evidence="2" id="KW-1133">Transmembrane helix</keyword>
<name>B8G9M6_CHLAD</name>
<dbReference type="Proteomes" id="UP000002508">
    <property type="component" value="Chromosome"/>
</dbReference>
<keyword evidence="4" id="KW-1185">Reference proteome</keyword>
<evidence type="ECO:0000256" key="1">
    <source>
        <dbReference type="SAM" id="MobiDB-lite"/>
    </source>
</evidence>
<dbReference type="RefSeq" id="WP_015942225.1">
    <property type="nucleotide sequence ID" value="NC_011831.1"/>
</dbReference>
<organism evidence="3 4">
    <name type="scientific">Chloroflexus aggregans (strain MD-66 / DSM 9485)</name>
    <dbReference type="NCBI Taxonomy" id="326427"/>
    <lineage>
        <taxon>Bacteria</taxon>
        <taxon>Bacillati</taxon>
        <taxon>Chloroflexota</taxon>
        <taxon>Chloroflexia</taxon>
        <taxon>Chloroflexales</taxon>
        <taxon>Chloroflexineae</taxon>
        <taxon>Chloroflexaceae</taxon>
        <taxon>Chloroflexus</taxon>
    </lineage>
</organism>
<keyword evidence="2" id="KW-0812">Transmembrane</keyword>
<dbReference type="KEGG" id="cag:Cagg_3541"/>
<evidence type="ECO:0008006" key="5">
    <source>
        <dbReference type="Google" id="ProtNLM"/>
    </source>
</evidence>
<keyword evidence="2" id="KW-0472">Membrane</keyword>
<gene>
    <name evidence="3" type="ordered locus">Cagg_3541</name>
</gene>
<feature type="transmembrane region" description="Helical" evidence="2">
    <location>
        <begin position="20"/>
        <end position="47"/>
    </location>
</feature>
<sequence length="200" mass="21456">MTAPDPFSFPPAPPVKRRSSLPLIIGSVIVGLLLIVIGTSALAFNLLSQRASAIPELLPAETQIYAAITPNLSDLPNIDRLRRAFPETFDYQNTDETADFLQECFGVTFAEDIAPWIGAEAAVTFYGLPIDQLGGAMGESANPLNPLATLDPLEDVDLSNANVLLIVAARDQRPRKPSSTNNALFGKDRVSVSPATPPMR</sequence>
<feature type="region of interest" description="Disordered" evidence="1">
    <location>
        <begin position="174"/>
        <end position="200"/>
    </location>
</feature>
<dbReference type="AlphaFoldDB" id="B8G9M6"/>
<reference evidence="3" key="1">
    <citation type="submission" date="2008-12" db="EMBL/GenBank/DDBJ databases">
        <title>Complete sequence of Chloroflexus aggregans DSM 9485.</title>
        <authorList>
            <consortium name="US DOE Joint Genome Institute"/>
            <person name="Lucas S."/>
            <person name="Copeland A."/>
            <person name="Lapidus A."/>
            <person name="Glavina del Rio T."/>
            <person name="Dalin E."/>
            <person name="Tice H."/>
            <person name="Pitluck S."/>
            <person name="Foster B."/>
            <person name="Larimer F."/>
            <person name="Land M."/>
            <person name="Hauser L."/>
            <person name="Kyrpides N."/>
            <person name="Mikhailova N."/>
            <person name="Bryant D."/>
            <person name="Richardson P."/>
        </authorList>
    </citation>
    <scope>NUCLEOTIDE SEQUENCE</scope>
    <source>
        <strain evidence="3">DSM 9485</strain>
    </source>
</reference>